<proteinExistence type="predicted"/>
<evidence type="ECO:0000313" key="2">
    <source>
        <dbReference type="Proteomes" id="UP000005522"/>
    </source>
</evidence>
<dbReference type="Proteomes" id="UP000005522">
    <property type="component" value="Chromosome"/>
</dbReference>
<dbReference type="EMBL" id="CP005986">
    <property type="protein sequence ID" value="AIA55645.1"/>
    <property type="molecule type" value="Genomic_DNA"/>
</dbReference>
<dbReference type="RefSeq" id="WP_004872818.1">
    <property type="nucleotide sequence ID" value="NZ_CP005986.1"/>
</dbReference>
<reference evidence="1 2" key="1">
    <citation type="journal article" date="2009" name="J. Bacteriol.">
        <title>Draft genome sequence of the extremely acidophilic bacterium Acidithiobacillus caldus ATCC 51756 reveals metabolic versatility in the genus Acidithiobacillus.</title>
        <authorList>
            <person name="Valdes J."/>
            <person name="Quatrini R."/>
            <person name="Hallberg K."/>
            <person name="Dopson M."/>
            <person name="Valenzuela P.D."/>
            <person name="Holmes D.S."/>
        </authorList>
    </citation>
    <scope>NUCLEOTIDE SEQUENCE [LARGE SCALE GENOMIC DNA]</scope>
    <source>
        <strain evidence="2">ATCC 51756 / DSM 8584 / KU</strain>
    </source>
</reference>
<name>A0A059ZVL2_ACICK</name>
<dbReference type="HOGENOM" id="CLU_2662670_0_0_6"/>
<dbReference type="KEGG" id="acz:Acaty_c1786"/>
<evidence type="ECO:0000313" key="1">
    <source>
        <dbReference type="EMBL" id="AIA55645.1"/>
    </source>
</evidence>
<accession>A0A059ZVL2</accession>
<sequence length="75" mass="8444">MVEERIHGEGGEVQLADWYFCPECGVLYHALEKVNMCFDLGTDDLRDVLREFNAEYAPKGLPGFALKLPPLAMGR</sequence>
<dbReference type="AlphaFoldDB" id="A0A059ZVL2"/>
<organism evidence="1 2">
    <name type="scientific">Acidithiobacillus caldus (strain ATCC 51756 / DSM 8584 / KU)</name>
    <dbReference type="NCBI Taxonomy" id="637389"/>
    <lineage>
        <taxon>Bacteria</taxon>
        <taxon>Pseudomonadati</taxon>
        <taxon>Pseudomonadota</taxon>
        <taxon>Acidithiobacillia</taxon>
        <taxon>Acidithiobacillales</taxon>
        <taxon>Acidithiobacillaceae</taxon>
        <taxon>Acidithiobacillus</taxon>
    </lineage>
</organism>
<gene>
    <name evidence="1" type="ORF">Acaty_c1786</name>
</gene>
<protein>
    <submittedName>
        <fullName evidence="1">Uncharacterized protein</fullName>
    </submittedName>
</protein>